<feature type="transmembrane region" description="Helical" evidence="1">
    <location>
        <begin position="59"/>
        <end position="84"/>
    </location>
</feature>
<keyword evidence="1" id="KW-0472">Membrane</keyword>
<accession>A0AA36C6I1</accession>
<evidence type="ECO:0000313" key="3">
    <source>
        <dbReference type="Proteomes" id="UP001177023"/>
    </source>
</evidence>
<evidence type="ECO:0000256" key="1">
    <source>
        <dbReference type="SAM" id="Phobius"/>
    </source>
</evidence>
<dbReference type="EMBL" id="CATQJA010000294">
    <property type="protein sequence ID" value="CAJ0558983.1"/>
    <property type="molecule type" value="Genomic_DNA"/>
</dbReference>
<keyword evidence="1" id="KW-0812">Transmembrane</keyword>
<organism evidence="2 3">
    <name type="scientific">Mesorhabditis spiculigera</name>
    <dbReference type="NCBI Taxonomy" id="96644"/>
    <lineage>
        <taxon>Eukaryota</taxon>
        <taxon>Metazoa</taxon>
        <taxon>Ecdysozoa</taxon>
        <taxon>Nematoda</taxon>
        <taxon>Chromadorea</taxon>
        <taxon>Rhabditida</taxon>
        <taxon>Rhabditina</taxon>
        <taxon>Rhabditomorpha</taxon>
        <taxon>Rhabditoidea</taxon>
        <taxon>Rhabditidae</taxon>
        <taxon>Mesorhabditinae</taxon>
        <taxon>Mesorhabditis</taxon>
    </lineage>
</organism>
<comment type="caution">
    <text evidence="2">The sequence shown here is derived from an EMBL/GenBank/DDBJ whole genome shotgun (WGS) entry which is preliminary data.</text>
</comment>
<evidence type="ECO:0000313" key="2">
    <source>
        <dbReference type="EMBL" id="CAJ0558983.1"/>
    </source>
</evidence>
<feature type="transmembrane region" description="Helical" evidence="1">
    <location>
        <begin position="126"/>
        <end position="143"/>
    </location>
</feature>
<keyword evidence="3" id="KW-1185">Reference proteome</keyword>
<gene>
    <name evidence="2" type="ORF">MSPICULIGERA_LOCUS1131</name>
</gene>
<feature type="non-terminal residue" evidence="2">
    <location>
        <position position="1"/>
    </location>
</feature>
<protein>
    <submittedName>
        <fullName evidence="2">Uncharacterized protein</fullName>
    </submittedName>
</protein>
<feature type="transmembrane region" description="Helical" evidence="1">
    <location>
        <begin position="96"/>
        <end position="114"/>
    </location>
</feature>
<proteinExistence type="predicted"/>
<dbReference type="Proteomes" id="UP001177023">
    <property type="component" value="Unassembled WGS sequence"/>
</dbReference>
<reference evidence="2" key="1">
    <citation type="submission" date="2023-06" db="EMBL/GenBank/DDBJ databases">
        <authorList>
            <person name="Delattre M."/>
        </authorList>
    </citation>
    <scope>NUCLEOTIDE SEQUENCE</scope>
    <source>
        <strain evidence="2">AF72</strain>
    </source>
</reference>
<dbReference type="AlphaFoldDB" id="A0AA36C6I1"/>
<keyword evidence="1" id="KW-1133">Transmembrane helix</keyword>
<name>A0AA36C6I1_9BILA</name>
<feature type="transmembrane region" description="Helical" evidence="1">
    <location>
        <begin position="19"/>
        <end position="39"/>
    </location>
</feature>
<sequence length="167" mass="19133">MLFDGTQLRRLFGTRRRRLWTLAIIFTSIHACVFLAYNICSAINTNHEYEKKYNAKYSHLLLIATIAERVAYFGMYLVSIFLTVTGFWKRIRLQSGALPIYLIFFLNEGVSMMFEAIMGDFTASNLGFGLGILVTSSMVMVVYRKLYNDIFQGKVPCPCCGVEFWVA</sequence>